<dbReference type="SUPFAM" id="SSF56112">
    <property type="entry name" value="Protein kinase-like (PK-like)"/>
    <property type="match status" value="1"/>
</dbReference>
<evidence type="ECO:0000256" key="2">
    <source>
        <dbReference type="ARBA" id="ARBA00022679"/>
    </source>
</evidence>
<dbReference type="Gene3D" id="1.10.510.10">
    <property type="entry name" value="Transferase(Phosphotransferase) domain 1"/>
    <property type="match status" value="1"/>
</dbReference>
<dbReference type="InterPro" id="IPR008271">
    <property type="entry name" value="Ser/Thr_kinase_AS"/>
</dbReference>
<dbReference type="InterPro" id="IPR051681">
    <property type="entry name" value="Ser/Thr_Kinases-Pseudokinases"/>
</dbReference>
<feature type="region of interest" description="Disordered" evidence="8">
    <location>
        <begin position="535"/>
        <end position="578"/>
    </location>
</feature>
<dbReference type="InterPro" id="IPR001245">
    <property type="entry name" value="Ser-Thr/Tyr_kinase_cat_dom"/>
</dbReference>
<sequence>MAAAGPAAVTNRGADGVSRDQAIQERIEAAAQLNALLYSDVERHVSALDRAEQERDAWAAHAKDLAQKVVQLRKHIASLERAYTAATGQQPSSLMDITSDNADEDARQLAELLQLQTSAAPGLESDLGAGPGPGSAGSSTAVAPSQTLQQQRSTAAVLYPASQLSATAEVKAAQAAASPASAAEAGSGAGADAGSAATTSYISINPTPNQQRVLEGLVRRGQAMGWLIQQSEVTLGSVLGEGEFGVTYLGSWRHAAVAVKVVRLRHAAELTSFLREVESMSYIRHPHVVPFLGACLSAPDRLSLVSEYMPNGTLSDWLHPGGLPGPGSSSGGLLRPTPPLLERLRMAHQVALGMCALEGCRPAVLHRDLKPSNVYLDGGGAARLGDFGLSRRLLAEGRASLTGETGTYLYMAPEVIRHEVYDSKADVWSWGVLLSECITCAMPYSHMYMTPVQVAMAVSEEHLAPSVPSNVHEEVQLVLRLSCQFDPEMRPDFASLADMLGAAIKRMEVQQAARPTLLSSIQASLLGGWSSAWGSGTSYPKQHQRQQQPQQQQQRAKQQTPQLEGQTRGTRVAAGPAS</sequence>
<dbReference type="EMBL" id="BMAR01000026">
    <property type="protein sequence ID" value="GFR48878.1"/>
    <property type="molecule type" value="Genomic_DNA"/>
</dbReference>
<evidence type="ECO:0000256" key="4">
    <source>
        <dbReference type="ARBA" id="ARBA00022777"/>
    </source>
</evidence>
<organism evidence="10 11">
    <name type="scientific">Astrephomene gubernaculifera</name>
    <dbReference type="NCBI Taxonomy" id="47775"/>
    <lineage>
        <taxon>Eukaryota</taxon>
        <taxon>Viridiplantae</taxon>
        <taxon>Chlorophyta</taxon>
        <taxon>core chlorophytes</taxon>
        <taxon>Chlorophyceae</taxon>
        <taxon>CS clade</taxon>
        <taxon>Chlamydomonadales</taxon>
        <taxon>Astrephomenaceae</taxon>
        <taxon>Astrephomene</taxon>
    </lineage>
</organism>
<feature type="binding site" evidence="6">
    <location>
        <position position="260"/>
    </location>
    <ligand>
        <name>ATP</name>
        <dbReference type="ChEBI" id="CHEBI:30616"/>
    </ligand>
</feature>
<keyword evidence="11" id="KW-1185">Reference proteome</keyword>
<keyword evidence="2" id="KW-0808">Transferase</keyword>
<dbReference type="SMART" id="SM00220">
    <property type="entry name" value="S_TKc"/>
    <property type="match status" value="1"/>
</dbReference>
<evidence type="ECO:0000256" key="5">
    <source>
        <dbReference type="ARBA" id="ARBA00022840"/>
    </source>
</evidence>
<feature type="compositionally biased region" description="Low complexity" evidence="8">
    <location>
        <begin position="136"/>
        <end position="145"/>
    </location>
</feature>
<dbReference type="PANTHER" id="PTHR44329:SF261">
    <property type="entry name" value="ZINC FINGER CONTAINING PROTEIN KINASE-RELATED"/>
    <property type="match status" value="1"/>
</dbReference>
<proteinExistence type="predicted"/>
<evidence type="ECO:0000313" key="10">
    <source>
        <dbReference type="EMBL" id="GFR48878.1"/>
    </source>
</evidence>
<evidence type="ECO:0000256" key="1">
    <source>
        <dbReference type="ARBA" id="ARBA00022527"/>
    </source>
</evidence>
<evidence type="ECO:0000259" key="9">
    <source>
        <dbReference type="PROSITE" id="PS50011"/>
    </source>
</evidence>
<dbReference type="InterPro" id="IPR011009">
    <property type="entry name" value="Kinase-like_dom_sf"/>
</dbReference>
<dbReference type="Gene3D" id="3.30.200.20">
    <property type="entry name" value="Phosphorylase Kinase, domain 1"/>
    <property type="match status" value="1"/>
</dbReference>
<feature type="region of interest" description="Disordered" evidence="8">
    <location>
        <begin position="122"/>
        <end position="147"/>
    </location>
</feature>
<keyword evidence="7" id="KW-0175">Coiled coil</keyword>
<reference evidence="10 11" key="1">
    <citation type="journal article" date="2021" name="Sci. Rep.">
        <title>Genome sequencing of the multicellular alga Astrephomene provides insights into convergent evolution of germ-soma differentiation.</title>
        <authorList>
            <person name="Yamashita S."/>
            <person name="Yamamoto K."/>
            <person name="Matsuzaki R."/>
            <person name="Suzuki S."/>
            <person name="Yamaguchi H."/>
            <person name="Hirooka S."/>
            <person name="Minakuchi Y."/>
            <person name="Miyagishima S."/>
            <person name="Kawachi M."/>
            <person name="Toyoda A."/>
            <person name="Nozaki H."/>
        </authorList>
    </citation>
    <scope>NUCLEOTIDE SEQUENCE [LARGE SCALE GENOMIC DNA]</scope>
    <source>
        <strain evidence="10 11">NIES-4017</strain>
    </source>
</reference>
<gene>
    <name evidence="10" type="ORF">Agub_g10820</name>
</gene>
<comment type="caution">
    <text evidence="10">The sequence shown here is derived from an EMBL/GenBank/DDBJ whole genome shotgun (WGS) entry which is preliminary data.</text>
</comment>
<evidence type="ECO:0000313" key="11">
    <source>
        <dbReference type="Proteomes" id="UP001054857"/>
    </source>
</evidence>
<name>A0AAD3DYD2_9CHLO</name>
<protein>
    <recommendedName>
        <fullName evidence="9">Protein kinase domain-containing protein</fullName>
    </recommendedName>
</protein>
<dbReference type="GO" id="GO:0005524">
    <property type="term" value="F:ATP binding"/>
    <property type="evidence" value="ECO:0007669"/>
    <property type="project" value="UniProtKB-UniRule"/>
</dbReference>
<dbReference type="InterPro" id="IPR000719">
    <property type="entry name" value="Prot_kinase_dom"/>
</dbReference>
<dbReference type="GO" id="GO:0004674">
    <property type="term" value="F:protein serine/threonine kinase activity"/>
    <property type="evidence" value="ECO:0007669"/>
    <property type="project" value="UniProtKB-KW"/>
</dbReference>
<accession>A0AAD3DYD2</accession>
<evidence type="ECO:0000256" key="3">
    <source>
        <dbReference type="ARBA" id="ARBA00022741"/>
    </source>
</evidence>
<dbReference type="PROSITE" id="PS00108">
    <property type="entry name" value="PROTEIN_KINASE_ST"/>
    <property type="match status" value="1"/>
</dbReference>
<dbReference type="CDD" id="cd13999">
    <property type="entry name" value="STKc_MAP3K-like"/>
    <property type="match status" value="1"/>
</dbReference>
<dbReference type="Pfam" id="PF07714">
    <property type="entry name" value="PK_Tyr_Ser-Thr"/>
    <property type="match status" value="1"/>
</dbReference>
<keyword evidence="4" id="KW-0418">Kinase</keyword>
<dbReference type="AlphaFoldDB" id="A0AAD3DYD2"/>
<evidence type="ECO:0000256" key="6">
    <source>
        <dbReference type="PROSITE-ProRule" id="PRU10141"/>
    </source>
</evidence>
<evidence type="ECO:0000256" key="8">
    <source>
        <dbReference type="SAM" id="MobiDB-lite"/>
    </source>
</evidence>
<dbReference type="PROSITE" id="PS00107">
    <property type="entry name" value="PROTEIN_KINASE_ATP"/>
    <property type="match status" value="1"/>
</dbReference>
<evidence type="ECO:0000256" key="7">
    <source>
        <dbReference type="SAM" id="Coils"/>
    </source>
</evidence>
<keyword evidence="3 6" id="KW-0547">Nucleotide-binding</keyword>
<feature type="domain" description="Protein kinase" evidence="9">
    <location>
        <begin position="233"/>
        <end position="517"/>
    </location>
</feature>
<feature type="coiled-coil region" evidence="7">
    <location>
        <begin position="48"/>
        <end position="82"/>
    </location>
</feature>
<keyword evidence="5 6" id="KW-0067">ATP-binding</keyword>
<dbReference type="Proteomes" id="UP001054857">
    <property type="component" value="Unassembled WGS sequence"/>
</dbReference>
<dbReference type="InterPro" id="IPR017441">
    <property type="entry name" value="Protein_kinase_ATP_BS"/>
</dbReference>
<dbReference type="PROSITE" id="PS50011">
    <property type="entry name" value="PROTEIN_KINASE_DOM"/>
    <property type="match status" value="1"/>
</dbReference>
<dbReference type="PANTHER" id="PTHR44329">
    <property type="entry name" value="SERINE/THREONINE-PROTEIN KINASE TNNI3K-RELATED"/>
    <property type="match status" value="1"/>
</dbReference>
<feature type="compositionally biased region" description="Low complexity" evidence="8">
    <location>
        <begin position="545"/>
        <end position="562"/>
    </location>
</feature>
<keyword evidence="1" id="KW-0723">Serine/threonine-protein kinase</keyword>